<sequence length="59" mass="7103">MNEESGWLVASEPYFRLIHGKFKTEVVMSDNRLWVWWKSDSDSEWTLREPSEIVVDEEQ</sequence>
<evidence type="ECO:0000313" key="1">
    <source>
        <dbReference type="EMBL" id="QAX95864.1"/>
    </source>
</evidence>
<protein>
    <submittedName>
        <fullName evidence="1">Uncharacterized protein</fullName>
    </submittedName>
</protein>
<reference evidence="1 2" key="1">
    <citation type="submission" date="2019-01" db="EMBL/GenBank/DDBJ databases">
        <authorList>
            <person name="Teutsch A."/>
            <person name="Aseo R.J."/>
            <person name="Bailey B.D."/>
            <person name="Haggerty K.J."/>
            <person name="Martinez Fernandez C."/>
            <person name="Phetsavong A.T."/>
            <person name="Layton S.R."/>
            <person name="Nayek S."/>
            <person name="Hughes L.E."/>
            <person name="Garlena R.A."/>
            <person name="Russell D.A."/>
            <person name="Pope W.H."/>
            <person name="Jacobs-Sera D."/>
            <person name="Hatfull G.F."/>
        </authorList>
    </citation>
    <scope>NUCLEOTIDE SEQUENCE [LARGE SCALE GENOMIC DNA]</scope>
</reference>
<name>A0A411B672_9CAUD</name>
<proteinExistence type="predicted"/>
<evidence type="ECO:0000313" key="2">
    <source>
        <dbReference type="Proteomes" id="UP000290240"/>
    </source>
</evidence>
<accession>A0A411B672</accession>
<organism evidence="1 2">
    <name type="scientific">Streptomyces phage Teutsch</name>
    <dbReference type="NCBI Taxonomy" id="2510588"/>
    <lineage>
        <taxon>Viruses</taxon>
        <taxon>Duplodnaviria</taxon>
        <taxon>Heunggongvirae</taxon>
        <taxon>Uroviricota</taxon>
        <taxon>Caudoviricetes</taxon>
        <taxon>Stanwilliamsviridae</taxon>
        <taxon>Boydwoodruffvirinae</taxon>
        <taxon>Samistivirus</taxon>
        <taxon>Samistivirus peebs</taxon>
    </lineage>
</organism>
<dbReference type="Proteomes" id="UP000290240">
    <property type="component" value="Segment"/>
</dbReference>
<dbReference type="EMBL" id="MK460248">
    <property type="protein sequence ID" value="QAX95864.1"/>
    <property type="molecule type" value="Genomic_DNA"/>
</dbReference>
<gene>
    <name evidence="1" type="primary">149</name>
    <name evidence="1" type="ORF">SEA_TEUTSCH_149</name>
</gene>